<gene>
    <name evidence="2" type="ORF">PHACADRAFT_205765</name>
</gene>
<dbReference type="EMBL" id="JH930469">
    <property type="protein sequence ID" value="EKM59546.1"/>
    <property type="molecule type" value="Genomic_DNA"/>
</dbReference>
<dbReference type="HOGENOM" id="CLU_017726_0_0_1"/>
<dbReference type="OrthoDB" id="2554293at2759"/>
<evidence type="ECO:0000313" key="2">
    <source>
        <dbReference type="EMBL" id="EKM59546.1"/>
    </source>
</evidence>
<dbReference type="Proteomes" id="UP000008370">
    <property type="component" value="Unassembled WGS sequence"/>
</dbReference>
<feature type="region of interest" description="Disordered" evidence="1">
    <location>
        <begin position="950"/>
        <end position="988"/>
    </location>
</feature>
<feature type="compositionally biased region" description="Polar residues" evidence="1">
    <location>
        <begin position="979"/>
        <end position="988"/>
    </location>
</feature>
<dbReference type="GeneID" id="18912383"/>
<proteinExistence type="predicted"/>
<dbReference type="RefSeq" id="XP_007392105.1">
    <property type="nucleotide sequence ID" value="XM_007392043.1"/>
</dbReference>
<organism evidence="2 3">
    <name type="scientific">Phanerochaete carnosa (strain HHB-10118-sp)</name>
    <name type="common">White-rot fungus</name>
    <name type="synonym">Peniophora carnosa</name>
    <dbReference type="NCBI Taxonomy" id="650164"/>
    <lineage>
        <taxon>Eukaryota</taxon>
        <taxon>Fungi</taxon>
        <taxon>Dikarya</taxon>
        <taxon>Basidiomycota</taxon>
        <taxon>Agaricomycotina</taxon>
        <taxon>Agaricomycetes</taxon>
        <taxon>Polyporales</taxon>
        <taxon>Phanerochaetaceae</taxon>
        <taxon>Phanerochaete</taxon>
    </lineage>
</organism>
<dbReference type="STRING" id="650164.K5V9M9"/>
<reference evidence="2 3" key="1">
    <citation type="journal article" date="2012" name="BMC Genomics">
        <title>Comparative genomics of the white-rot fungi, Phanerochaete carnosa and P. chrysosporium, to elucidate the genetic basis of the distinct wood types they colonize.</title>
        <authorList>
            <person name="Suzuki H."/>
            <person name="MacDonald J."/>
            <person name="Syed K."/>
            <person name="Salamov A."/>
            <person name="Hori C."/>
            <person name="Aerts A."/>
            <person name="Henrissat B."/>
            <person name="Wiebenga A."/>
            <person name="vanKuyk P.A."/>
            <person name="Barry K."/>
            <person name="Lindquist E."/>
            <person name="LaButti K."/>
            <person name="Lapidus A."/>
            <person name="Lucas S."/>
            <person name="Coutinho P."/>
            <person name="Gong Y."/>
            <person name="Samejima M."/>
            <person name="Mahadevan R."/>
            <person name="Abou-Zaid M."/>
            <person name="de Vries R.P."/>
            <person name="Igarashi K."/>
            <person name="Yadav J.S."/>
            <person name="Grigoriev I.V."/>
            <person name="Master E.R."/>
        </authorList>
    </citation>
    <scope>NUCLEOTIDE SEQUENCE [LARGE SCALE GENOMIC DNA]</scope>
    <source>
        <strain evidence="2 3">HHB-10118-sp</strain>
    </source>
</reference>
<dbReference type="KEGG" id="pco:PHACADRAFT_205765"/>
<keyword evidence="3" id="KW-1185">Reference proteome</keyword>
<evidence type="ECO:0000313" key="3">
    <source>
        <dbReference type="Proteomes" id="UP000008370"/>
    </source>
</evidence>
<dbReference type="InParanoid" id="K5V9M9"/>
<protein>
    <submittedName>
        <fullName evidence="2">Uncharacterized protein</fullName>
    </submittedName>
</protein>
<sequence>MYPHSLPGILPQSLIHLSSNARLMQCIWSTTAKTALRDSSRKRLSVLAWSRARTLWSPPRTCEIIRWAHTATSPVYDINDRSADATSSSRNFPTVQLFEADAGLSSMTAAQISRAAAQAVRVSPPQDALYILNSLFYSTLTPGEKESVHDIEEVYRTTPRSPLDVHVPFKPIDFGQPVSPRLASHSFLHALLRRGQPSQAAQLAESLMKQGHRVQPSTLEATVKALCESDKSFWDRRRASTLPRSLHSRHVLDISNDSFSHPGNAIASLILIHARKYGQERSERMYETLVRACLLHGEIVVAALLFALLVKDWQVNSARKLAEAEAASRANAVVTEESSDTTVYGRRARYGLDVDALLRRTAKHRNIPWTSFEHAPYPTAGLLKQITDRIEVIFLEEADSVGGGEHLQEPLQALTILAMLIEEGDIHFGKLSPLIRTLYKTPKTEHRVWKRQHGKPVQINAYRYFHGVLSRMIKSLKDPTRMKLPPLDTRACNSLLQYALRHRLSPALASNVLEHMVVHRDLAPDPITLNVLLRSGTVLRREDISDTALRILRRLNQHDTSALVNLEPCVIFRGNRRQRTATRSSFGHAMIRLREENITFPEKMLDSRSSMQADEVTVVSYITHLTSTGQPDVIPNVLFLILPELATVDHPSWGQLSLEERDITLDSTREESVKRGVALGPLFFTVVLNALTKTGKTGLAERVWLFAKTAERASWIDGFLPGTEPWCLPVSAYTSIMQCYANEGRKGLPIRKVTEDGRVIWVPRSNNHVRGWARLVYQTQRREGGESRNWKRFRAARTMARILLRAMLSGISAVARSLLHIEQTVRAANAKITTTLPKPDARFFNAALKLFHPLPGMLPRRMRTTRSRLRRFLRWAHAVYGQHGRKAEHWDILLQDIAEAMINAGYPVPPAFRHLFIGRYSPGMASFRPPVTLIRSPFSYPRPRYRFRPHALPTSKTRGLPVRHSLPRLCRQDARDQSAPDTSVSPSP</sequence>
<dbReference type="AlphaFoldDB" id="K5V9M9"/>
<accession>K5V9M9</accession>
<evidence type="ECO:0000256" key="1">
    <source>
        <dbReference type="SAM" id="MobiDB-lite"/>
    </source>
</evidence>
<name>K5V9M9_PHACS</name>